<reference evidence="1 2" key="1">
    <citation type="journal article" date="2020" name="Arch. Microbiol.">
        <title>Bradyrhizobium campsiandrae sp. nov., a nitrogen-fixing bacterial strain isolated from a native leguminous tree from the Amazon adapted to flooded conditions.</title>
        <authorList>
            <person name="Cabral Michel D."/>
            <person name="Martins da Costa E."/>
            <person name="Azarias Guimaraes A."/>
            <person name="Soares de Carvalho T."/>
            <person name="Santos de Castro Caputo P."/>
            <person name="Willems A."/>
            <person name="de Souza Moreira F.M."/>
        </authorList>
    </citation>
    <scope>NUCLEOTIDE SEQUENCE [LARGE SCALE GENOMIC DNA]</scope>
    <source>
        <strain evidence="2">INPA 384B</strain>
    </source>
</reference>
<protein>
    <submittedName>
        <fullName evidence="1">Uncharacterized protein</fullName>
    </submittedName>
</protein>
<organism evidence="1 2">
    <name type="scientific">Bradyrhizobium campsiandrae</name>
    <dbReference type="NCBI Taxonomy" id="1729892"/>
    <lineage>
        <taxon>Bacteria</taxon>
        <taxon>Pseudomonadati</taxon>
        <taxon>Pseudomonadota</taxon>
        <taxon>Alphaproteobacteria</taxon>
        <taxon>Hyphomicrobiales</taxon>
        <taxon>Nitrobacteraceae</taxon>
        <taxon>Bradyrhizobium</taxon>
    </lineage>
</organism>
<accession>A0ABR7UFM4</accession>
<evidence type="ECO:0000313" key="2">
    <source>
        <dbReference type="Proteomes" id="UP000639516"/>
    </source>
</evidence>
<sequence>MPPELAFHFVDKVGTGAVPPAHIGCGETPASCSSKTPDDLLFRKSSAIPALVFVFGQSNLQFDLSLKGNPRTAPRILDRSGRVE</sequence>
<keyword evidence="2" id="KW-1185">Reference proteome</keyword>
<comment type="caution">
    <text evidence="1">The sequence shown here is derived from an EMBL/GenBank/DDBJ whole genome shotgun (WGS) entry which is preliminary data.</text>
</comment>
<dbReference type="RefSeq" id="WP_188108207.1">
    <property type="nucleotide sequence ID" value="NZ_JAANIH010000113.1"/>
</dbReference>
<proteinExistence type="predicted"/>
<evidence type="ECO:0000313" key="1">
    <source>
        <dbReference type="EMBL" id="MBC9982774.1"/>
    </source>
</evidence>
<gene>
    <name evidence="1" type="ORF">HA482_31680</name>
</gene>
<dbReference type="EMBL" id="JAATTO010000055">
    <property type="protein sequence ID" value="MBC9982774.1"/>
    <property type="molecule type" value="Genomic_DNA"/>
</dbReference>
<name>A0ABR7UFM4_9BRAD</name>
<dbReference type="Proteomes" id="UP000639516">
    <property type="component" value="Unassembled WGS sequence"/>
</dbReference>